<keyword evidence="1" id="KW-0539">Nucleus</keyword>
<dbReference type="InterPro" id="IPR021858">
    <property type="entry name" value="Fun_TF"/>
</dbReference>
<proteinExistence type="predicted"/>
<sequence>MEWFAMAIADRSAFYLCLANGALFYHQMTEGGSYEYSDSDESAKYFSHCTSMIAHRLGSGEDAVSEGVITTVLGFLCHDASVGKWDRWLIHMDGLHRILQLRRGFSGLSDHTHMFAFWFDVTGCAIHDAMPRFAIPPGLPQASVLACEVSPALASILLELTKTTTPQLLQACRALEQTALVIAYINKNGHKSQFWEGGIDTTRLLGPAAHHALSIPRMTANTSPYGCTGAGVLCEMVRLSLLILIAGLKRAFSLIAGEMAAFQQRFETLLPLVAEAIEVSPELVLWSMVVVACSHARPRHRPLIAAIRDMMTRLNVNTARKATDVVKSIIWADVLLTTEAEDLILEIESTSHTSGT</sequence>
<protein>
    <submittedName>
        <fullName evidence="2">Uncharacterized protein</fullName>
    </submittedName>
</protein>
<dbReference type="EMBL" id="KV875098">
    <property type="protein sequence ID" value="OIW29263.1"/>
    <property type="molecule type" value="Genomic_DNA"/>
</dbReference>
<keyword evidence="3" id="KW-1185">Reference proteome</keyword>
<dbReference type="PANTHER" id="PTHR37540:SF5">
    <property type="entry name" value="TRANSCRIPTION FACTOR DOMAIN-CONTAINING PROTEIN"/>
    <property type="match status" value="1"/>
</dbReference>
<reference evidence="2 3" key="1">
    <citation type="submission" date="2016-10" db="EMBL/GenBank/DDBJ databases">
        <title>Draft genome sequence of Coniochaeta ligniaria NRRL30616, a lignocellulolytic fungus for bioabatement of inhibitors in plant biomass hydrolysates.</title>
        <authorList>
            <consortium name="DOE Joint Genome Institute"/>
            <person name="Jimenez D.J."/>
            <person name="Hector R.E."/>
            <person name="Riley R."/>
            <person name="Sun H."/>
            <person name="Grigoriev I.V."/>
            <person name="Van Elsas J.D."/>
            <person name="Nichols N.N."/>
        </authorList>
    </citation>
    <scope>NUCLEOTIDE SEQUENCE [LARGE SCALE GENOMIC DNA]</scope>
    <source>
        <strain evidence="2 3">NRRL 30616</strain>
    </source>
</reference>
<name>A0A1J7INS9_9PEZI</name>
<organism evidence="2 3">
    <name type="scientific">Coniochaeta ligniaria NRRL 30616</name>
    <dbReference type="NCBI Taxonomy" id="1408157"/>
    <lineage>
        <taxon>Eukaryota</taxon>
        <taxon>Fungi</taxon>
        <taxon>Dikarya</taxon>
        <taxon>Ascomycota</taxon>
        <taxon>Pezizomycotina</taxon>
        <taxon>Sordariomycetes</taxon>
        <taxon>Sordariomycetidae</taxon>
        <taxon>Coniochaetales</taxon>
        <taxon>Coniochaetaceae</taxon>
        <taxon>Coniochaeta</taxon>
    </lineage>
</organism>
<dbReference type="Pfam" id="PF11951">
    <property type="entry name" value="Fungal_trans_2"/>
    <property type="match status" value="1"/>
</dbReference>
<dbReference type="Proteomes" id="UP000182658">
    <property type="component" value="Unassembled WGS sequence"/>
</dbReference>
<evidence type="ECO:0000313" key="3">
    <source>
        <dbReference type="Proteomes" id="UP000182658"/>
    </source>
</evidence>
<dbReference type="OrthoDB" id="3469225at2759"/>
<evidence type="ECO:0000313" key="2">
    <source>
        <dbReference type="EMBL" id="OIW29263.1"/>
    </source>
</evidence>
<dbReference type="AlphaFoldDB" id="A0A1J7INS9"/>
<dbReference type="InParanoid" id="A0A1J7INS9"/>
<dbReference type="STRING" id="1408157.A0A1J7INS9"/>
<accession>A0A1J7INS9</accession>
<evidence type="ECO:0000256" key="1">
    <source>
        <dbReference type="ARBA" id="ARBA00023242"/>
    </source>
</evidence>
<gene>
    <name evidence="2" type="ORF">CONLIGDRAFT_413187</name>
</gene>
<dbReference type="PANTHER" id="PTHR37540">
    <property type="entry name" value="TRANSCRIPTION FACTOR (ACR-2), PUTATIVE-RELATED-RELATED"/>
    <property type="match status" value="1"/>
</dbReference>